<dbReference type="SUPFAM" id="SSF56672">
    <property type="entry name" value="DNA/RNA polymerases"/>
    <property type="match status" value="1"/>
</dbReference>
<dbReference type="InterPro" id="IPR053134">
    <property type="entry name" value="RNA-dir_DNA_polymerase"/>
</dbReference>
<dbReference type="Pfam" id="PF00078">
    <property type="entry name" value="RVT_1"/>
    <property type="match status" value="1"/>
</dbReference>
<keyword evidence="3" id="KW-1185">Reference proteome</keyword>
<proteinExistence type="predicted"/>
<dbReference type="Proteomes" id="UP000075243">
    <property type="component" value="Unassembled WGS sequence"/>
</dbReference>
<dbReference type="Gene3D" id="3.10.10.10">
    <property type="entry name" value="HIV Type 1 Reverse Transcriptase, subunit A, domain 1"/>
    <property type="match status" value="1"/>
</dbReference>
<feature type="domain" description="Reverse transcriptase" evidence="1">
    <location>
        <begin position="3"/>
        <end position="118"/>
    </location>
</feature>
<dbReference type="PANTHER" id="PTHR24559:SF444">
    <property type="entry name" value="REVERSE TRANSCRIPTASE DOMAIN-CONTAINING PROTEIN"/>
    <property type="match status" value="1"/>
</dbReference>
<name>A0A151UF99_CAJCA</name>
<dbReference type="InterPro" id="IPR043128">
    <property type="entry name" value="Rev_trsase/Diguanyl_cyclase"/>
</dbReference>
<dbReference type="Gramene" id="C.cajan_45368.t">
    <property type="protein sequence ID" value="C.cajan_45368.t.cds1"/>
    <property type="gene ID" value="C.cajan_45368"/>
</dbReference>
<dbReference type="InterPro" id="IPR000477">
    <property type="entry name" value="RT_dom"/>
</dbReference>
<evidence type="ECO:0000313" key="2">
    <source>
        <dbReference type="EMBL" id="KYP77918.1"/>
    </source>
</evidence>
<dbReference type="EMBL" id="AGCT01037177">
    <property type="protein sequence ID" value="KYP77918.1"/>
    <property type="molecule type" value="Genomic_DNA"/>
</dbReference>
<dbReference type="AlphaFoldDB" id="A0A151UF99"/>
<evidence type="ECO:0000313" key="3">
    <source>
        <dbReference type="Proteomes" id="UP000075243"/>
    </source>
</evidence>
<reference evidence="2" key="1">
    <citation type="journal article" date="2012" name="Nat. Biotechnol.">
        <title>Draft genome sequence of pigeonpea (Cajanus cajan), an orphan legume crop of resource-poor farmers.</title>
        <authorList>
            <person name="Varshney R.K."/>
            <person name="Chen W."/>
            <person name="Li Y."/>
            <person name="Bharti A.K."/>
            <person name="Saxena R.K."/>
            <person name="Schlueter J.A."/>
            <person name="Donoghue M.T."/>
            <person name="Azam S."/>
            <person name="Fan G."/>
            <person name="Whaley A.M."/>
            <person name="Farmer A.D."/>
            <person name="Sheridan J."/>
            <person name="Iwata A."/>
            <person name="Tuteja R."/>
            <person name="Penmetsa R.V."/>
            <person name="Wu W."/>
            <person name="Upadhyaya H.D."/>
            <person name="Yang S.P."/>
            <person name="Shah T."/>
            <person name="Saxena K.B."/>
            <person name="Michael T."/>
            <person name="McCombie W.R."/>
            <person name="Yang B."/>
            <person name="Zhang G."/>
            <person name="Yang H."/>
            <person name="Wang J."/>
            <person name="Spillane C."/>
            <person name="Cook D.R."/>
            <person name="May G.D."/>
            <person name="Xu X."/>
            <person name="Jackson S.A."/>
        </authorList>
    </citation>
    <scope>NUCLEOTIDE SEQUENCE [LARGE SCALE GENOMIC DNA]</scope>
</reference>
<dbReference type="CDD" id="cd01647">
    <property type="entry name" value="RT_LTR"/>
    <property type="match status" value="1"/>
</dbReference>
<comment type="caution">
    <text evidence="2">The sequence shown here is derived from an EMBL/GenBank/DDBJ whole genome shotgun (WGS) entry which is preliminary data.</text>
</comment>
<accession>A0A151UF99</accession>
<sequence length="183" mass="21500">MLERLEGKYHYFFLDDFSSYFQIHIAPEDQKKTIFTFPFGTFAYRRIPFGLCNAPGTFQRCMLSIFSDFLENCIDVFMDDFTVYGSSFDVCLDSLDRVLNRRIEINLVLNFQKCHFTVEQGIVLWHIISSRGIEVNPAKIPIIAQFPYPSFVREVRSFLGHEGFYRRFIKDFNKKSPPLSSLL</sequence>
<dbReference type="InterPro" id="IPR043502">
    <property type="entry name" value="DNA/RNA_pol_sf"/>
</dbReference>
<protein>
    <submittedName>
        <fullName evidence="2">Retrovirus-related Pol polyprotein from transposon 17.6</fullName>
    </submittedName>
</protein>
<gene>
    <name evidence="2" type="ORF">KK1_048144</name>
</gene>
<evidence type="ECO:0000259" key="1">
    <source>
        <dbReference type="Pfam" id="PF00078"/>
    </source>
</evidence>
<dbReference type="Gene3D" id="3.30.70.270">
    <property type="match status" value="2"/>
</dbReference>
<dbReference type="PANTHER" id="PTHR24559">
    <property type="entry name" value="TRANSPOSON TY3-I GAG-POL POLYPROTEIN"/>
    <property type="match status" value="1"/>
</dbReference>
<organism evidence="2 3">
    <name type="scientific">Cajanus cajan</name>
    <name type="common">Pigeon pea</name>
    <name type="synonym">Cajanus indicus</name>
    <dbReference type="NCBI Taxonomy" id="3821"/>
    <lineage>
        <taxon>Eukaryota</taxon>
        <taxon>Viridiplantae</taxon>
        <taxon>Streptophyta</taxon>
        <taxon>Embryophyta</taxon>
        <taxon>Tracheophyta</taxon>
        <taxon>Spermatophyta</taxon>
        <taxon>Magnoliopsida</taxon>
        <taxon>eudicotyledons</taxon>
        <taxon>Gunneridae</taxon>
        <taxon>Pentapetalae</taxon>
        <taxon>rosids</taxon>
        <taxon>fabids</taxon>
        <taxon>Fabales</taxon>
        <taxon>Fabaceae</taxon>
        <taxon>Papilionoideae</taxon>
        <taxon>50 kb inversion clade</taxon>
        <taxon>NPAAA clade</taxon>
        <taxon>indigoferoid/millettioid clade</taxon>
        <taxon>Phaseoleae</taxon>
        <taxon>Cajanus</taxon>
    </lineage>
</organism>